<evidence type="ECO:0000313" key="3">
    <source>
        <dbReference type="Proteomes" id="UP000010445"/>
    </source>
</evidence>
<dbReference type="HOGENOM" id="CLU_2034123_0_0_11"/>
<dbReference type="Proteomes" id="UP000010445">
    <property type="component" value="Unassembled WGS sequence"/>
</dbReference>
<organism evidence="2 3">
    <name type="scientific">Corynebacterium durum F0235</name>
    <dbReference type="NCBI Taxonomy" id="1035195"/>
    <lineage>
        <taxon>Bacteria</taxon>
        <taxon>Bacillati</taxon>
        <taxon>Actinomycetota</taxon>
        <taxon>Actinomycetes</taxon>
        <taxon>Mycobacteriales</taxon>
        <taxon>Corynebacteriaceae</taxon>
        <taxon>Corynebacterium</taxon>
    </lineage>
</organism>
<accession>L1M8W2</accession>
<evidence type="ECO:0000313" key="2">
    <source>
        <dbReference type="EMBL" id="EKX87361.1"/>
    </source>
</evidence>
<reference evidence="2 3" key="1">
    <citation type="submission" date="2012-05" db="EMBL/GenBank/DDBJ databases">
        <authorList>
            <person name="Weinstock G."/>
            <person name="Sodergren E."/>
            <person name="Lobos E.A."/>
            <person name="Fulton L."/>
            <person name="Fulton R."/>
            <person name="Courtney L."/>
            <person name="Fronick C."/>
            <person name="O'Laughlin M."/>
            <person name="Godfrey J."/>
            <person name="Wilson R.M."/>
            <person name="Miner T."/>
            <person name="Farmer C."/>
            <person name="Delehaunty K."/>
            <person name="Cordes M."/>
            <person name="Minx P."/>
            <person name="Tomlinson C."/>
            <person name="Chen J."/>
            <person name="Wollam A."/>
            <person name="Pepin K.H."/>
            <person name="Bhonagiri V."/>
            <person name="Zhang X."/>
            <person name="Suruliraj S."/>
            <person name="Warren W."/>
            <person name="Mitreva M."/>
            <person name="Mardis E.R."/>
            <person name="Wilson R.K."/>
        </authorList>
    </citation>
    <scope>NUCLEOTIDE SEQUENCE [LARGE SCALE GENOMIC DNA]</scope>
    <source>
        <strain evidence="2 3">F0235</strain>
    </source>
</reference>
<sequence length="121" mass="13626">MLVGLSATFVTGPDSDDENIGGAMTAIFGFVFCISSIVCIVRPLVLTIDETGVEIRQRFTRAKRIVWHDVRETSLGHTGVTIFLKGMHSKVVQVPDLAGVDREQVHDLLDYRFKWYRENSK</sequence>
<evidence type="ECO:0000256" key="1">
    <source>
        <dbReference type="SAM" id="Phobius"/>
    </source>
</evidence>
<protein>
    <submittedName>
        <fullName evidence="2">Uncharacterized protein</fullName>
    </submittedName>
</protein>
<dbReference type="AlphaFoldDB" id="L1M8W2"/>
<feature type="transmembrane region" description="Helical" evidence="1">
    <location>
        <begin position="20"/>
        <end position="41"/>
    </location>
</feature>
<keyword evidence="3" id="KW-1185">Reference proteome</keyword>
<gene>
    <name evidence="2" type="ORF">HMPREF9997_02687</name>
</gene>
<keyword evidence="1" id="KW-1133">Transmembrane helix</keyword>
<proteinExistence type="predicted"/>
<comment type="caution">
    <text evidence="2">The sequence shown here is derived from an EMBL/GenBank/DDBJ whole genome shotgun (WGS) entry which is preliminary data.</text>
</comment>
<dbReference type="EMBL" id="AMEM01000044">
    <property type="protein sequence ID" value="EKX87361.1"/>
    <property type="molecule type" value="Genomic_DNA"/>
</dbReference>
<name>L1M8W2_9CORY</name>
<keyword evidence="1" id="KW-0472">Membrane</keyword>
<keyword evidence="1" id="KW-0812">Transmembrane</keyword>